<name>A0A5S9F342_UABAM</name>
<proteinExistence type="predicted"/>
<dbReference type="KEGG" id="uam:UABAM_02478"/>
<accession>A0A5S9F342</accession>
<gene>
    <name evidence="1" type="ORF">UABAM_02478</name>
</gene>
<organism evidence="1 2">
    <name type="scientific">Uabimicrobium amorphum</name>
    <dbReference type="NCBI Taxonomy" id="2596890"/>
    <lineage>
        <taxon>Bacteria</taxon>
        <taxon>Pseudomonadati</taxon>
        <taxon>Planctomycetota</taxon>
        <taxon>Candidatus Uabimicrobiia</taxon>
        <taxon>Candidatus Uabimicrobiales</taxon>
        <taxon>Candidatus Uabimicrobiaceae</taxon>
        <taxon>Candidatus Uabimicrobium</taxon>
    </lineage>
</organism>
<evidence type="ECO:0000313" key="1">
    <source>
        <dbReference type="EMBL" id="BBM84122.1"/>
    </source>
</evidence>
<dbReference type="RefSeq" id="WP_151968297.1">
    <property type="nucleotide sequence ID" value="NZ_AP019860.1"/>
</dbReference>
<dbReference type="Proteomes" id="UP000326354">
    <property type="component" value="Chromosome"/>
</dbReference>
<keyword evidence="2" id="KW-1185">Reference proteome</keyword>
<evidence type="ECO:0000313" key="2">
    <source>
        <dbReference type="Proteomes" id="UP000326354"/>
    </source>
</evidence>
<dbReference type="AlphaFoldDB" id="A0A5S9F342"/>
<dbReference type="EMBL" id="AP019860">
    <property type="protein sequence ID" value="BBM84122.1"/>
    <property type="molecule type" value="Genomic_DNA"/>
</dbReference>
<protein>
    <submittedName>
        <fullName evidence="1">Uncharacterized protein</fullName>
    </submittedName>
</protein>
<reference evidence="1 2" key="1">
    <citation type="submission" date="2019-08" db="EMBL/GenBank/DDBJ databases">
        <title>Complete genome sequence of Candidatus Uab amorphum.</title>
        <authorList>
            <person name="Shiratori T."/>
            <person name="Suzuki S."/>
            <person name="Kakizawa Y."/>
            <person name="Ishida K."/>
        </authorList>
    </citation>
    <scope>NUCLEOTIDE SEQUENCE [LARGE SCALE GENOMIC DNA]</scope>
    <source>
        <strain evidence="1 2">SRT547</strain>
    </source>
</reference>
<sequence>MLKTKYIALIISMMLSLSLYGVEGKITLENGKTYEGTIEARLLRIKDIFQNKDVKIRVKQIYSVKLLHESLEQNLEWSSKKEIVVKRHILMITTRKGQRYWGRARWRIRIIKNNKERSFVFPTKQNLGQKRKNYYAKSLIINENIALPTKQFPYLQGNFSPNLRKNIISVFGIHYQLGAFFRAGLTKTGYEFHNIFPGIYDFIIVTNKGLIFHLTKPKRQKILDSVVDEYQYGRNLKKWIEERGNLNVRYQVMFYIGHLSDTRVFIMKKDRKQVTYLLWVCKYRKNRKKWSIKNQAQLYSQPMDNKAIPRLFIDQKLGGIHVLFGKKQWNYLIE</sequence>